<evidence type="ECO:0000256" key="1">
    <source>
        <dbReference type="ARBA" id="ARBA00001946"/>
    </source>
</evidence>
<evidence type="ECO:0000256" key="9">
    <source>
        <dbReference type="ARBA" id="ARBA00022840"/>
    </source>
</evidence>
<evidence type="ECO:0000256" key="16">
    <source>
        <dbReference type="SAM" id="MobiDB-lite"/>
    </source>
</evidence>
<dbReference type="PROSITE" id="PS00107">
    <property type="entry name" value="PROTEIN_KINASE_ATP"/>
    <property type="match status" value="1"/>
</dbReference>
<comment type="catalytic activity">
    <reaction evidence="12">
        <text>L-threonyl-[protein] + ATP = O-phospho-L-threonyl-[protein] + ADP + H(+)</text>
        <dbReference type="Rhea" id="RHEA:46608"/>
        <dbReference type="Rhea" id="RHEA-COMP:11060"/>
        <dbReference type="Rhea" id="RHEA-COMP:11605"/>
        <dbReference type="ChEBI" id="CHEBI:15378"/>
        <dbReference type="ChEBI" id="CHEBI:30013"/>
        <dbReference type="ChEBI" id="CHEBI:30616"/>
        <dbReference type="ChEBI" id="CHEBI:61977"/>
        <dbReference type="ChEBI" id="CHEBI:456216"/>
        <dbReference type="EC" id="2.7.11.1"/>
    </reaction>
</comment>
<evidence type="ECO:0000256" key="11">
    <source>
        <dbReference type="ARBA" id="ARBA00023273"/>
    </source>
</evidence>
<dbReference type="GO" id="GO:0005929">
    <property type="term" value="C:cilium"/>
    <property type="evidence" value="ECO:0007669"/>
    <property type="project" value="UniProtKB-SubCell"/>
</dbReference>
<dbReference type="PANTHER" id="PTHR24055">
    <property type="entry name" value="MITOGEN-ACTIVATED PROTEIN KINASE"/>
    <property type="match status" value="1"/>
</dbReference>
<evidence type="ECO:0000256" key="8">
    <source>
        <dbReference type="ARBA" id="ARBA00022777"/>
    </source>
</evidence>
<feature type="region of interest" description="Disordered" evidence="16">
    <location>
        <begin position="243"/>
        <end position="273"/>
    </location>
</feature>
<feature type="binding site" evidence="14">
    <location>
        <position position="40"/>
    </location>
    <ligand>
        <name>ATP</name>
        <dbReference type="ChEBI" id="CHEBI:30616"/>
    </ligand>
</feature>
<dbReference type="PROSITE" id="PS50011">
    <property type="entry name" value="PROTEIN_KINASE_DOM"/>
    <property type="match status" value="1"/>
</dbReference>
<comment type="subcellular location">
    <subcellularLocation>
        <location evidence="2">Cell projection</location>
        <location evidence="2">Cilium</location>
    </subcellularLocation>
</comment>
<name>A0A6B0VD16_IXORI</name>
<evidence type="ECO:0000256" key="3">
    <source>
        <dbReference type="ARBA" id="ARBA00012513"/>
    </source>
</evidence>
<dbReference type="CDD" id="cd07830">
    <property type="entry name" value="STKc_MAK_like"/>
    <property type="match status" value="1"/>
</dbReference>
<dbReference type="InterPro" id="IPR017441">
    <property type="entry name" value="Protein_kinase_ATP_BS"/>
</dbReference>
<dbReference type="EC" id="2.7.11.1" evidence="3"/>
<feature type="domain" description="Protein kinase" evidence="17">
    <location>
        <begin position="11"/>
        <end position="288"/>
    </location>
</feature>
<dbReference type="InterPro" id="IPR008271">
    <property type="entry name" value="Ser/Thr_kinase_AS"/>
</dbReference>
<comment type="cofactor">
    <cofactor evidence="1">
        <name>Mg(2+)</name>
        <dbReference type="ChEBI" id="CHEBI:18420"/>
    </cofactor>
</comment>
<reference evidence="18" key="1">
    <citation type="submission" date="2019-12" db="EMBL/GenBank/DDBJ databases">
        <title>An insight into the sialome of adult female Ixodes ricinus ticks feeding for 6 days.</title>
        <authorList>
            <person name="Perner J."/>
            <person name="Ribeiro J.M.C."/>
        </authorList>
    </citation>
    <scope>NUCLEOTIDE SEQUENCE</scope>
    <source>
        <strain evidence="18">Semi-engorged</strain>
        <tissue evidence="18">Salivary glands</tissue>
    </source>
</reference>
<proteinExistence type="inferred from homology"/>
<dbReference type="EMBL" id="GIFC01017055">
    <property type="protein sequence ID" value="MXU99138.1"/>
    <property type="molecule type" value="Transcribed_RNA"/>
</dbReference>
<evidence type="ECO:0000256" key="10">
    <source>
        <dbReference type="ARBA" id="ARBA00022842"/>
    </source>
</evidence>
<evidence type="ECO:0000256" key="6">
    <source>
        <dbReference type="ARBA" id="ARBA00022723"/>
    </source>
</evidence>
<comment type="catalytic activity">
    <reaction evidence="13">
        <text>L-seryl-[protein] + ATP = O-phospho-L-seryl-[protein] + ADP + H(+)</text>
        <dbReference type="Rhea" id="RHEA:17989"/>
        <dbReference type="Rhea" id="RHEA-COMP:9863"/>
        <dbReference type="Rhea" id="RHEA-COMP:11604"/>
        <dbReference type="ChEBI" id="CHEBI:15378"/>
        <dbReference type="ChEBI" id="CHEBI:29999"/>
        <dbReference type="ChEBI" id="CHEBI:30616"/>
        <dbReference type="ChEBI" id="CHEBI:83421"/>
        <dbReference type="ChEBI" id="CHEBI:456216"/>
        <dbReference type="EC" id="2.7.11.1"/>
    </reaction>
</comment>
<evidence type="ECO:0000256" key="4">
    <source>
        <dbReference type="ARBA" id="ARBA00022527"/>
    </source>
</evidence>
<dbReference type="Gene3D" id="1.10.510.10">
    <property type="entry name" value="Transferase(Phosphotransferase) domain 1"/>
    <property type="match status" value="1"/>
</dbReference>
<evidence type="ECO:0000256" key="15">
    <source>
        <dbReference type="RuleBase" id="RU000304"/>
    </source>
</evidence>
<evidence type="ECO:0000256" key="12">
    <source>
        <dbReference type="ARBA" id="ARBA00047899"/>
    </source>
</evidence>
<sequence length="403" mass="45707">MQRRHSPMKRYQLLHQLGDGTFGSVVLARSLDTGEKVAVKRMKKKYYSWDECMNLREVKSLQKLSHANLVKLKEVIREDNTLYFVFEYMRENLYQLIKDREKPFAEPVIRSILQQILQGLSFMHKHGFFHRDIKPENLLCTGPELVKIADFGLAREIRSQPPYTDYVSTRWYRAPEILLRSTSYSSPIDLWAVGCILAELYSLQPLFPGRSEVDQIFRICSVLGTPDKALRYPYFTADQRATAGPPIPNVRGDSGRGFQSQFLGKEPSGPPPPYDLQDIKALAGHRWARAPIWDKDSDALLDDSFEVEDSLDRKARGWGLQASQGVHALPAGTQPRGRYMLASHKPQLLLRADGSSYTRAVGSRTYLGMDSAKAAHEAARRPSALRLTSGLPGHTDWAAKYLK</sequence>
<dbReference type="Gene3D" id="3.30.200.20">
    <property type="entry name" value="Phosphorylase Kinase, domain 1"/>
    <property type="match status" value="1"/>
</dbReference>
<dbReference type="InterPro" id="IPR000719">
    <property type="entry name" value="Prot_kinase_dom"/>
</dbReference>
<dbReference type="InterPro" id="IPR050117">
    <property type="entry name" value="MAPK"/>
</dbReference>
<dbReference type="PROSITE" id="PS00108">
    <property type="entry name" value="PROTEIN_KINASE_ST"/>
    <property type="match status" value="1"/>
</dbReference>
<evidence type="ECO:0000256" key="5">
    <source>
        <dbReference type="ARBA" id="ARBA00022679"/>
    </source>
</evidence>
<keyword evidence="5" id="KW-0808">Transferase</keyword>
<evidence type="ECO:0000313" key="18">
    <source>
        <dbReference type="EMBL" id="MXU99138.1"/>
    </source>
</evidence>
<keyword evidence="10" id="KW-0460">Magnesium</keyword>
<organism evidence="18">
    <name type="scientific">Ixodes ricinus</name>
    <name type="common">Common tick</name>
    <name type="synonym">Acarus ricinus</name>
    <dbReference type="NCBI Taxonomy" id="34613"/>
    <lineage>
        <taxon>Eukaryota</taxon>
        <taxon>Metazoa</taxon>
        <taxon>Ecdysozoa</taxon>
        <taxon>Arthropoda</taxon>
        <taxon>Chelicerata</taxon>
        <taxon>Arachnida</taxon>
        <taxon>Acari</taxon>
        <taxon>Parasitiformes</taxon>
        <taxon>Ixodida</taxon>
        <taxon>Ixodoidea</taxon>
        <taxon>Ixodidae</taxon>
        <taxon>Ixodinae</taxon>
        <taxon>Ixodes</taxon>
    </lineage>
</organism>
<dbReference type="Pfam" id="PF00069">
    <property type="entry name" value="Pkinase"/>
    <property type="match status" value="1"/>
</dbReference>
<keyword evidence="11" id="KW-0966">Cell projection</keyword>
<dbReference type="FunFam" id="3.30.200.20:FF:000071">
    <property type="entry name" value="serine/threonine-protein kinase MAK isoform X1"/>
    <property type="match status" value="1"/>
</dbReference>
<dbReference type="GO" id="GO:0005524">
    <property type="term" value="F:ATP binding"/>
    <property type="evidence" value="ECO:0007669"/>
    <property type="project" value="UniProtKB-UniRule"/>
</dbReference>
<evidence type="ECO:0000256" key="7">
    <source>
        <dbReference type="ARBA" id="ARBA00022741"/>
    </source>
</evidence>
<protein>
    <recommendedName>
        <fullName evidence="3">non-specific serine/threonine protein kinase</fullName>
        <ecNumber evidence="3">2.7.11.1</ecNumber>
    </recommendedName>
</protein>
<keyword evidence="6" id="KW-0479">Metal-binding</keyword>
<dbReference type="FunFam" id="1.10.510.10:FF:000624">
    <property type="entry name" value="Mitogen-activated protein kinase"/>
    <property type="match status" value="1"/>
</dbReference>
<dbReference type="SUPFAM" id="SSF56112">
    <property type="entry name" value="Protein kinase-like (PK-like)"/>
    <property type="match status" value="1"/>
</dbReference>
<evidence type="ECO:0000256" key="14">
    <source>
        <dbReference type="PROSITE-ProRule" id="PRU10141"/>
    </source>
</evidence>
<comment type="similarity">
    <text evidence="15">Belongs to the protein kinase superfamily.</text>
</comment>
<keyword evidence="9 14" id="KW-0067">ATP-binding</keyword>
<dbReference type="SMART" id="SM00220">
    <property type="entry name" value="S_TKc"/>
    <property type="match status" value="1"/>
</dbReference>
<dbReference type="AlphaFoldDB" id="A0A6B0VD16"/>
<dbReference type="GO" id="GO:0004674">
    <property type="term" value="F:protein serine/threonine kinase activity"/>
    <property type="evidence" value="ECO:0007669"/>
    <property type="project" value="UniProtKB-KW"/>
</dbReference>
<keyword evidence="8 18" id="KW-0418">Kinase</keyword>
<evidence type="ECO:0000259" key="17">
    <source>
        <dbReference type="PROSITE" id="PS50011"/>
    </source>
</evidence>
<evidence type="ECO:0000256" key="13">
    <source>
        <dbReference type="ARBA" id="ARBA00048679"/>
    </source>
</evidence>
<dbReference type="GO" id="GO:0046872">
    <property type="term" value="F:metal ion binding"/>
    <property type="evidence" value="ECO:0007669"/>
    <property type="project" value="UniProtKB-KW"/>
</dbReference>
<keyword evidence="7 14" id="KW-0547">Nucleotide-binding</keyword>
<dbReference type="InterPro" id="IPR011009">
    <property type="entry name" value="Kinase-like_dom_sf"/>
</dbReference>
<keyword evidence="4 15" id="KW-0723">Serine/threonine-protein kinase</keyword>
<accession>A0A6B0VD16</accession>
<evidence type="ECO:0000256" key="2">
    <source>
        <dbReference type="ARBA" id="ARBA00004138"/>
    </source>
</evidence>